<dbReference type="EMBL" id="JYNL01000064">
    <property type="protein sequence ID" value="KMO70223.1"/>
    <property type="molecule type" value="Genomic_DNA"/>
</dbReference>
<dbReference type="SMR" id="A0A0J6VL81"/>
<gene>
    <name evidence="2" type="ORF">MCHLDSM_05111</name>
</gene>
<dbReference type="PATRIC" id="fig|37916.4.peg.5117"/>
<dbReference type="PROSITE" id="PS51257">
    <property type="entry name" value="PROKAR_LIPOPROTEIN"/>
    <property type="match status" value="1"/>
</dbReference>
<organism evidence="2 3">
    <name type="scientific">Mycolicibacterium chlorophenolicum</name>
    <dbReference type="NCBI Taxonomy" id="37916"/>
    <lineage>
        <taxon>Bacteria</taxon>
        <taxon>Bacillati</taxon>
        <taxon>Actinomycetota</taxon>
        <taxon>Actinomycetes</taxon>
        <taxon>Mycobacteriales</taxon>
        <taxon>Mycobacteriaceae</taxon>
        <taxon>Mycolicibacterium</taxon>
    </lineage>
</organism>
<dbReference type="STRING" id="37916.MCHLDSM_05111"/>
<name>A0A0J6VL81_9MYCO</name>
<evidence type="ECO:0000313" key="2">
    <source>
        <dbReference type="EMBL" id="KMO70223.1"/>
    </source>
</evidence>
<dbReference type="RefSeq" id="WP_048472286.1">
    <property type="nucleotide sequence ID" value="NZ_JYNL01000064.1"/>
</dbReference>
<sequence length="131" mass="13638" precursor="true">MSRVLVLAAAVAVLLAGCGGDKSAEETTSNAAQPSMTDAQAAPQRLVLDVTIKGGTVTPTNEQLQATVKQPIVIRVDSDAADELHVHSTPEHSFPIAVGPGQSFQFTVDMPGRVDVELHALNKTVATIAVQ</sequence>
<dbReference type="Proteomes" id="UP000036513">
    <property type="component" value="Unassembled WGS sequence"/>
</dbReference>
<dbReference type="Gene3D" id="2.60.40.420">
    <property type="entry name" value="Cupredoxins - blue copper proteins"/>
    <property type="match status" value="1"/>
</dbReference>
<keyword evidence="1" id="KW-0732">Signal</keyword>
<dbReference type="InterPro" id="IPR008972">
    <property type="entry name" value="Cupredoxin"/>
</dbReference>
<feature type="chain" id="PRO_5005282927" description="EfeO-type cupredoxin-like domain-containing protein" evidence="1">
    <location>
        <begin position="25"/>
        <end position="131"/>
    </location>
</feature>
<reference evidence="2 3" key="1">
    <citation type="journal article" date="2015" name="Genome Biol. Evol.">
        <title>Characterization of Three Mycobacterium spp. with Potential Use in Bioremediation by Genome Sequencing and Comparative Genomics.</title>
        <authorList>
            <person name="Das S."/>
            <person name="Pettersson B.M."/>
            <person name="Behra P.R."/>
            <person name="Ramesh M."/>
            <person name="Dasgupta S."/>
            <person name="Bhattacharya A."/>
            <person name="Kirsebom L.A."/>
        </authorList>
    </citation>
    <scope>NUCLEOTIDE SEQUENCE [LARGE SCALE GENOMIC DNA]</scope>
    <source>
        <strain evidence="2 3">DSM 43826</strain>
    </source>
</reference>
<keyword evidence="3" id="KW-1185">Reference proteome</keyword>
<protein>
    <recommendedName>
        <fullName evidence="4">EfeO-type cupredoxin-like domain-containing protein</fullName>
    </recommendedName>
</protein>
<dbReference type="AlphaFoldDB" id="A0A0J6VL81"/>
<evidence type="ECO:0000256" key="1">
    <source>
        <dbReference type="SAM" id="SignalP"/>
    </source>
</evidence>
<accession>A0A0J6VL81</accession>
<evidence type="ECO:0000313" key="3">
    <source>
        <dbReference type="Proteomes" id="UP000036513"/>
    </source>
</evidence>
<feature type="signal peptide" evidence="1">
    <location>
        <begin position="1"/>
        <end position="24"/>
    </location>
</feature>
<evidence type="ECO:0008006" key="4">
    <source>
        <dbReference type="Google" id="ProtNLM"/>
    </source>
</evidence>
<proteinExistence type="predicted"/>
<comment type="caution">
    <text evidence="2">The sequence shown here is derived from an EMBL/GenBank/DDBJ whole genome shotgun (WGS) entry which is preliminary data.</text>
</comment>